<dbReference type="Pfam" id="PF08376">
    <property type="entry name" value="NIT"/>
    <property type="match status" value="1"/>
</dbReference>
<dbReference type="EC" id="2.7.13.3" evidence="2"/>
<dbReference type="SMART" id="SM00387">
    <property type="entry name" value="HATPase_c"/>
    <property type="match status" value="1"/>
</dbReference>
<keyword evidence="11" id="KW-1185">Reference proteome</keyword>
<accession>A0A1J7BFU5</accession>
<dbReference type="STRING" id="1428644.BIV57_10780"/>
<evidence type="ECO:0000313" key="10">
    <source>
        <dbReference type="EMBL" id="OIV37445.1"/>
    </source>
</evidence>
<keyword evidence="6" id="KW-0902">Two-component regulatory system</keyword>
<dbReference type="InterPro" id="IPR050980">
    <property type="entry name" value="2C_sensor_his_kinase"/>
</dbReference>
<sequence>MRVSRRVSLALGAPLAALLGVAAVVVDSSAGQAVGADRLGRMVSAASAAADVLDRLQQERSAGIAVMSTAGPRGDFTARAAATDQTLARYRTQRAGLKGLPAGSAADLAAVDGDIARLPTLRREVLSRRSAASAVAFGYRIMAADLVAYRDSIAQSGTAPSALADQIRSAAALSQAKESVSVEEGEVLQATGHILQPAGRQQLDAARLDYTSGLGSFTSLGRTRWESLLEHTLADQQMLAAQQAEDAISQVQPGSRLIVPPRSFMRVMQHRLLLLRTVEAQVDAQLETSVQALVEQQAEQAGAVAGGMLILLLGVGIAAVRISRRLVTELQGLTQASMHVAAVLPAQIEQGIRPGQGGLSVKAASGRVRTGEVQELLLAFDGVVAIVWGLAIEQGRRREVQEANLLQLAMRIHTLRQETTARITELEEQASADELAHYFGLDSINERIGRLIRSLRTLAGDYEPGRHKAFGTLDVVRGAISQVEQYARVDLQPVGPEVAAVQVAAPVVDDLAHLLAELLDNALAFSAPDTRVVATIRPWGEGVLISVTDQGIGIPPRAREDLNRLLRTPPVDATSQMTRVGLQVVTRLAARHGVTVEIAESHPGSGRHRRADDARPARGTTVHVMVPATATVQPVECPPKPPAHIPARPRALRTPPTEPNAGPGGIPGQRAPATASASTLPRRQPRATGHTGTPQDAAPRDQGPAISAPANLTRALNASRRSGPDRSATRKEQT</sequence>
<feature type="chain" id="PRO_5009643291" description="histidine kinase" evidence="8">
    <location>
        <begin position="23"/>
        <end position="734"/>
    </location>
</feature>
<keyword evidence="3" id="KW-0597">Phosphoprotein</keyword>
<evidence type="ECO:0000313" key="11">
    <source>
        <dbReference type="Proteomes" id="UP000243342"/>
    </source>
</evidence>
<protein>
    <recommendedName>
        <fullName evidence="2">histidine kinase</fullName>
        <ecNumber evidence="2">2.7.13.3</ecNumber>
    </recommendedName>
</protein>
<dbReference type="AlphaFoldDB" id="A0A1J7BFU5"/>
<dbReference type="GO" id="GO:0004673">
    <property type="term" value="F:protein histidine kinase activity"/>
    <property type="evidence" value="ECO:0007669"/>
    <property type="project" value="UniProtKB-EC"/>
</dbReference>
<dbReference type="SUPFAM" id="SSF55874">
    <property type="entry name" value="ATPase domain of HSP90 chaperone/DNA topoisomerase II/histidine kinase"/>
    <property type="match status" value="1"/>
</dbReference>
<gene>
    <name evidence="10" type="ORF">BIV57_10780</name>
</gene>
<dbReference type="InterPro" id="IPR013587">
    <property type="entry name" value="Nitrate/nitrite_sensing"/>
</dbReference>
<dbReference type="EMBL" id="MLCF01000052">
    <property type="protein sequence ID" value="OIV37445.1"/>
    <property type="molecule type" value="Genomic_DNA"/>
</dbReference>
<name>A0A1J7BFU5_9ACTN</name>
<evidence type="ECO:0000256" key="5">
    <source>
        <dbReference type="ARBA" id="ARBA00022777"/>
    </source>
</evidence>
<evidence type="ECO:0000256" key="7">
    <source>
        <dbReference type="SAM" id="MobiDB-lite"/>
    </source>
</evidence>
<comment type="catalytic activity">
    <reaction evidence="1">
        <text>ATP + protein L-histidine = ADP + protein N-phospho-L-histidine.</text>
        <dbReference type="EC" id="2.7.13.3"/>
    </reaction>
</comment>
<evidence type="ECO:0000256" key="4">
    <source>
        <dbReference type="ARBA" id="ARBA00022679"/>
    </source>
</evidence>
<feature type="compositionally biased region" description="Low complexity" evidence="7">
    <location>
        <begin position="645"/>
        <end position="655"/>
    </location>
</feature>
<evidence type="ECO:0000256" key="1">
    <source>
        <dbReference type="ARBA" id="ARBA00000085"/>
    </source>
</evidence>
<organism evidence="10 11">
    <name type="scientific">Mangrovactinospora gilvigrisea</name>
    <dbReference type="NCBI Taxonomy" id="1428644"/>
    <lineage>
        <taxon>Bacteria</taxon>
        <taxon>Bacillati</taxon>
        <taxon>Actinomycetota</taxon>
        <taxon>Actinomycetes</taxon>
        <taxon>Kitasatosporales</taxon>
        <taxon>Streptomycetaceae</taxon>
        <taxon>Mangrovactinospora</taxon>
    </lineage>
</organism>
<dbReference type="PANTHER" id="PTHR44936">
    <property type="entry name" value="SENSOR PROTEIN CREC"/>
    <property type="match status" value="1"/>
</dbReference>
<dbReference type="Pfam" id="PF02518">
    <property type="entry name" value="HATPase_c"/>
    <property type="match status" value="1"/>
</dbReference>
<dbReference type="InterPro" id="IPR003594">
    <property type="entry name" value="HATPase_dom"/>
</dbReference>
<feature type="region of interest" description="Disordered" evidence="7">
    <location>
        <begin position="632"/>
        <end position="734"/>
    </location>
</feature>
<evidence type="ECO:0000256" key="6">
    <source>
        <dbReference type="ARBA" id="ARBA00023012"/>
    </source>
</evidence>
<comment type="caution">
    <text evidence="10">The sequence shown here is derived from an EMBL/GenBank/DDBJ whole genome shotgun (WGS) entry which is preliminary data.</text>
</comment>
<dbReference type="OrthoDB" id="4349881at2"/>
<evidence type="ECO:0000256" key="3">
    <source>
        <dbReference type="ARBA" id="ARBA00022553"/>
    </source>
</evidence>
<dbReference type="RefSeq" id="WP_071656554.1">
    <property type="nucleotide sequence ID" value="NZ_MLCF01000052.1"/>
</dbReference>
<reference evidence="10 11" key="1">
    <citation type="submission" date="2016-10" db="EMBL/GenBank/DDBJ databases">
        <title>Genome sequence of Streptomyces gilvigriseus MUSC 26.</title>
        <authorList>
            <person name="Lee L.-H."/>
            <person name="Ser H.-L."/>
        </authorList>
    </citation>
    <scope>NUCLEOTIDE SEQUENCE [LARGE SCALE GENOMIC DNA]</scope>
    <source>
        <strain evidence="10 11">MUSC 26</strain>
    </source>
</reference>
<evidence type="ECO:0000259" key="9">
    <source>
        <dbReference type="SMART" id="SM00387"/>
    </source>
</evidence>
<dbReference type="Proteomes" id="UP000243342">
    <property type="component" value="Unassembled WGS sequence"/>
</dbReference>
<feature type="compositionally biased region" description="Basic and acidic residues" evidence="7">
    <location>
        <begin position="722"/>
        <end position="734"/>
    </location>
</feature>
<feature type="domain" description="Histidine kinase/HSP90-like ATPase" evidence="9">
    <location>
        <begin position="506"/>
        <end position="630"/>
    </location>
</feature>
<dbReference type="InterPro" id="IPR036890">
    <property type="entry name" value="HATPase_C_sf"/>
</dbReference>
<evidence type="ECO:0000256" key="8">
    <source>
        <dbReference type="SAM" id="SignalP"/>
    </source>
</evidence>
<dbReference type="GO" id="GO:0000160">
    <property type="term" value="P:phosphorelay signal transduction system"/>
    <property type="evidence" value="ECO:0007669"/>
    <property type="project" value="UniProtKB-KW"/>
</dbReference>
<dbReference type="PANTHER" id="PTHR44936:SF9">
    <property type="entry name" value="SENSOR PROTEIN CREC"/>
    <property type="match status" value="1"/>
</dbReference>
<keyword evidence="5" id="KW-0418">Kinase</keyword>
<keyword evidence="8" id="KW-0732">Signal</keyword>
<proteinExistence type="predicted"/>
<dbReference type="Gene3D" id="3.30.565.10">
    <property type="entry name" value="Histidine kinase-like ATPase, C-terminal domain"/>
    <property type="match status" value="1"/>
</dbReference>
<feature type="signal peptide" evidence="8">
    <location>
        <begin position="1"/>
        <end position="22"/>
    </location>
</feature>
<keyword evidence="4" id="KW-0808">Transferase</keyword>
<evidence type="ECO:0000256" key="2">
    <source>
        <dbReference type="ARBA" id="ARBA00012438"/>
    </source>
</evidence>
<dbReference type="CDD" id="cd00075">
    <property type="entry name" value="HATPase"/>
    <property type="match status" value="1"/>
</dbReference>